<dbReference type="AlphaFoldDB" id="A0A3M6TNM7"/>
<dbReference type="Gene3D" id="3.30.420.40">
    <property type="match status" value="2"/>
</dbReference>
<dbReference type="PROSITE" id="PS01036">
    <property type="entry name" value="HSP70_3"/>
    <property type="match status" value="1"/>
</dbReference>
<feature type="region of interest" description="Disordered" evidence="9">
    <location>
        <begin position="528"/>
        <end position="660"/>
    </location>
</feature>
<keyword evidence="12" id="KW-1185">Reference proteome</keyword>
<dbReference type="SUPFAM" id="SSF53067">
    <property type="entry name" value="Actin-like ATPase domain"/>
    <property type="match status" value="2"/>
</dbReference>
<keyword evidence="10" id="KW-1133">Transmembrane helix</keyword>
<dbReference type="PANTHER" id="PTHR45639:SF3">
    <property type="entry name" value="HYPOXIA UP-REGULATED PROTEIN 1"/>
    <property type="match status" value="1"/>
</dbReference>
<name>A0A3M6TNM7_POCDA</name>
<proteinExistence type="inferred from homology"/>
<keyword evidence="10" id="KW-0812">Transmembrane</keyword>
<dbReference type="InterPro" id="IPR029048">
    <property type="entry name" value="HSP70_C_sf"/>
</dbReference>
<dbReference type="SUPFAM" id="SSF100934">
    <property type="entry name" value="Heat shock protein 70kD (HSP70), C-terminal subdomain"/>
    <property type="match status" value="1"/>
</dbReference>
<dbReference type="FunFam" id="3.90.640.10:FF:000004">
    <property type="entry name" value="Heat shock 70 kDa protein 4"/>
    <property type="match status" value="1"/>
</dbReference>
<dbReference type="Gene3D" id="3.90.640.10">
    <property type="entry name" value="Actin, Chain A, domain 4"/>
    <property type="match status" value="1"/>
</dbReference>
<keyword evidence="3" id="KW-0732">Signal</keyword>
<dbReference type="EMBL" id="RCHS01003247">
    <property type="protein sequence ID" value="RMX42992.1"/>
    <property type="molecule type" value="Genomic_DNA"/>
</dbReference>
<dbReference type="PANTHER" id="PTHR45639">
    <property type="entry name" value="HSC70CB, ISOFORM G-RELATED"/>
    <property type="match status" value="1"/>
</dbReference>
<evidence type="ECO:0000313" key="11">
    <source>
        <dbReference type="EMBL" id="RMX42992.1"/>
    </source>
</evidence>
<feature type="region of interest" description="Disordered" evidence="9">
    <location>
        <begin position="879"/>
        <end position="1014"/>
    </location>
</feature>
<evidence type="ECO:0000313" key="12">
    <source>
        <dbReference type="Proteomes" id="UP000275408"/>
    </source>
</evidence>
<dbReference type="InterPro" id="IPR043129">
    <property type="entry name" value="ATPase_NBD"/>
</dbReference>
<dbReference type="FunFam" id="3.30.30.30:FF:000004">
    <property type="entry name" value="hypoxia up-regulated protein 1"/>
    <property type="match status" value="1"/>
</dbReference>
<feature type="compositionally biased region" description="Basic and acidic residues" evidence="9">
    <location>
        <begin position="539"/>
        <end position="652"/>
    </location>
</feature>
<dbReference type="GO" id="GO:0005788">
    <property type="term" value="C:endoplasmic reticulum lumen"/>
    <property type="evidence" value="ECO:0007669"/>
    <property type="project" value="UniProtKB-SubCell"/>
</dbReference>
<dbReference type="Gene3D" id="1.20.1270.10">
    <property type="match status" value="1"/>
</dbReference>
<dbReference type="Proteomes" id="UP000275408">
    <property type="component" value="Unassembled WGS sequence"/>
</dbReference>
<sequence length="1014" mass="114108">MWFKWVPPVCVLHAEVVDNSSHQPIMLIRKPGTVLFIAAVALSFFVSSSDGLAVMSVDLGSQFMKVAIVKPGVPMEIALNTESRRKTPVAVSLRDNERLFSDSALTTSVKYPKSSYIYVQNVLGKKFSNPMVEQYKQRFPWYDLEEDKETGTVLFRHDSEITFSPEEILGMILNHSRNIAEKFADHPMKDVVITVPSFFNQAERRSVLRAARLVGLNVLQLMNENTAVALHYGVFRRASFNNTERFMMFYDMGATSTVATIVGYSTVKTKDRGITETAPQVVVKGVGFDRTLGGHAMEMLMRDHLIKLFKEQHKTQGDVTQSPRAMAKFLKEAARVKQVLSANTEIFAQIEGAFEEKDFRAKVTREEFEEMCSDLLKRVSGPVEQALKSSAIPLDEIESVILVGGGTRVPKVQELLLKAVKKSELGKNVNADEAAALGAVYQAANLGKGFKVKKFLVKEANIYPVQVSFERANKAEDGSQTVKHVKRMLYHRMNVLPQKKVESVFEKPEEKSEEEQSTFAKIGSKISSFFGSSGEEENKESKVEEGDKSEEAEGEKTEKEETGEEKAKTKEDEKSEEKAAEKDEDKKQDEGKNEDKQEEKGKEDGERKSDEKKEEEEEKGKKDGEKKEESSEAKKDGDKQAHAKKEKSDANKPSKPVTVREPLEMALHWVDVSDMSDDVLSASVKKLKDLQAKDEAKAANERAKNLLETHIYGMREELFTDTGVLLSTEEEREKIDQALSEASDWLDDEGWDSTADVYEAKLQKLKDQSYEFRIRLKEHKERPKAVEMLKSSLNLSKTFLVQIDNITDKDEIYTAKDLEELGKLINDTTEWIEKNEKKQKEAKPSDKPVFLVKDIETKQGKIDRELVYLLNKAKYYVPKPKVNETASNTTKPKTDTKKEKQEKGNKAEGASADKKEDEKDKDEKKSKDNAKEDEKTKEESMGKQEKPDESNKKQSEQDKKESDEAEPLPLPGSEAESSTSGEPADSSSSSEGNNSKQNAESSDSSSNKKPSDEL</sequence>
<protein>
    <recommendedName>
        <fullName evidence="8">Hypoxia up-regulated protein 1</fullName>
    </recommendedName>
</protein>
<evidence type="ECO:0000256" key="10">
    <source>
        <dbReference type="SAM" id="Phobius"/>
    </source>
</evidence>
<evidence type="ECO:0000256" key="9">
    <source>
        <dbReference type="SAM" id="MobiDB-lite"/>
    </source>
</evidence>
<organism evidence="11 12">
    <name type="scientific">Pocillopora damicornis</name>
    <name type="common">Cauliflower coral</name>
    <name type="synonym">Millepora damicornis</name>
    <dbReference type="NCBI Taxonomy" id="46731"/>
    <lineage>
        <taxon>Eukaryota</taxon>
        <taxon>Metazoa</taxon>
        <taxon>Cnidaria</taxon>
        <taxon>Anthozoa</taxon>
        <taxon>Hexacorallia</taxon>
        <taxon>Scleractinia</taxon>
        <taxon>Astrocoeniina</taxon>
        <taxon>Pocilloporidae</taxon>
        <taxon>Pocillopora</taxon>
    </lineage>
</organism>
<keyword evidence="7" id="KW-0143">Chaperone</keyword>
<dbReference type="GO" id="GO:0005524">
    <property type="term" value="F:ATP binding"/>
    <property type="evidence" value="ECO:0007669"/>
    <property type="project" value="UniProtKB-KW"/>
</dbReference>
<reference evidence="11 12" key="1">
    <citation type="journal article" date="2018" name="Sci. Rep.">
        <title>Comparative analysis of the Pocillopora damicornis genome highlights role of immune system in coral evolution.</title>
        <authorList>
            <person name="Cunning R."/>
            <person name="Bay R.A."/>
            <person name="Gillette P."/>
            <person name="Baker A.C."/>
            <person name="Traylor-Knowles N."/>
        </authorList>
    </citation>
    <scope>NUCLEOTIDE SEQUENCE [LARGE SCALE GENOMIC DNA]</scope>
    <source>
        <strain evidence="11">RSMAS</strain>
        <tissue evidence="11">Whole animal</tissue>
    </source>
</reference>
<keyword evidence="6" id="KW-0067">ATP-binding</keyword>
<evidence type="ECO:0000256" key="3">
    <source>
        <dbReference type="ARBA" id="ARBA00022729"/>
    </source>
</evidence>
<evidence type="ECO:0000256" key="8">
    <source>
        <dbReference type="ARBA" id="ARBA00040503"/>
    </source>
</evidence>
<dbReference type="InterPro" id="IPR018181">
    <property type="entry name" value="Heat_shock_70_CS"/>
</dbReference>
<evidence type="ECO:0000256" key="7">
    <source>
        <dbReference type="ARBA" id="ARBA00023186"/>
    </source>
</evidence>
<feature type="transmembrane region" description="Helical" evidence="10">
    <location>
        <begin position="34"/>
        <end position="55"/>
    </location>
</feature>
<dbReference type="PRINTS" id="PR00301">
    <property type="entry name" value="HEATSHOCK70"/>
</dbReference>
<dbReference type="STRING" id="46731.A0A3M6TNM7"/>
<feature type="region of interest" description="Disordered" evidence="9">
    <location>
        <begin position="503"/>
        <end position="522"/>
    </location>
</feature>
<evidence type="ECO:0000256" key="1">
    <source>
        <dbReference type="ARBA" id="ARBA00004319"/>
    </source>
</evidence>
<evidence type="ECO:0000256" key="2">
    <source>
        <dbReference type="ARBA" id="ARBA00007381"/>
    </source>
</evidence>
<dbReference type="GO" id="GO:0034663">
    <property type="term" value="C:endoplasmic reticulum chaperone complex"/>
    <property type="evidence" value="ECO:0007669"/>
    <property type="project" value="TreeGrafter"/>
</dbReference>
<keyword evidence="10" id="KW-0472">Membrane</keyword>
<keyword evidence="4" id="KW-0547">Nucleotide-binding</keyword>
<dbReference type="GO" id="GO:0140662">
    <property type="term" value="F:ATP-dependent protein folding chaperone"/>
    <property type="evidence" value="ECO:0007669"/>
    <property type="project" value="InterPro"/>
</dbReference>
<comment type="subcellular location">
    <subcellularLocation>
        <location evidence="1">Endoplasmic reticulum lumen</location>
    </subcellularLocation>
</comment>
<dbReference type="InterPro" id="IPR013126">
    <property type="entry name" value="Hsp_70_fam"/>
</dbReference>
<dbReference type="CDD" id="cd10230">
    <property type="entry name" value="ASKHA_NBD_HSP70_HYOU1"/>
    <property type="match status" value="1"/>
</dbReference>
<dbReference type="Gene3D" id="3.30.30.30">
    <property type="match status" value="1"/>
</dbReference>
<dbReference type="OrthoDB" id="10262720at2759"/>
<comment type="similarity">
    <text evidence="2">Belongs to the heat shock protein 70 family.</text>
</comment>
<dbReference type="FunFam" id="1.20.1270.10:FF:000002">
    <property type="entry name" value="Heat shock 70 kDa protein 4"/>
    <property type="match status" value="1"/>
</dbReference>
<comment type="caution">
    <text evidence="11">The sequence shown here is derived from an EMBL/GenBank/DDBJ whole genome shotgun (WGS) entry which is preliminary data.</text>
</comment>
<feature type="compositionally biased region" description="Basic and acidic residues" evidence="9">
    <location>
        <begin position="892"/>
        <end position="962"/>
    </location>
</feature>
<gene>
    <name evidence="11" type="ORF">pdam_00001830</name>
</gene>
<dbReference type="Pfam" id="PF00012">
    <property type="entry name" value="HSP70"/>
    <property type="match status" value="1"/>
</dbReference>
<evidence type="ECO:0000256" key="6">
    <source>
        <dbReference type="ARBA" id="ARBA00022840"/>
    </source>
</evidence>
<evidence type="ECO:0000256" key="5">
    <source>
        <dbReference type="ARBA" id="ARBA00022824"/>
    </source>
</evidence>
<dbReference type="GO" id="GO:0030968">
    <property type="term" value="P:endoplasmic reticulum unfolded protein response"/>
    <property type="evidence" value="ECO:0007669"/>
    <property type="project" value="TreeGrafter"/>
</dbReference>
<keyword evidence="5" id="KW-0256">Endoplasmic reticulum</keyword>
<accession>A0A3M6TNM7</accession>
<evidence type="ECO:0000256" key="4">
    <source>
        <dbReference type="ARBA" id="ARBA00022741"/>
    </source>
</evidence>
<feature type="compositionally biased region" description="Low complexity" evidence="9">
    <location>
        <begin position="976"/>
        <end position="1008"/>
    </location>
</feature>